<accession>A0A0V1M626</accession>
<dbReference type="GO" id="GO:0052856">
    <property type="term" value="F:NAD(P)HX epimerase activity"/>
    <property type="evidence" value="ECO:0007669"/>
    <property type="project" value="UniProtKB-UniRule"/>
</dbReference>
<dbReference type="Gene3D" id="3.40.50.10260">
    <property type="entry name" value="YjeF N-terminal domain"/>
    <property type="match status" value="1"/>
</dbReference>
<dbReference type="HAMAP" id="MF_01966">
    <property type="entry name" value="NADHX_epimerase"/>
    <property type="match status" value="1"/>
</dbReference>
<dbReference type="SUPFAM" id="SSF64153">
    <property type="entry name" value="YjeF N-terminal domain-like"/>
    <property type="match status" value="1"/>
</dbReference>
<feature type="binding site" evidence="10">
    <location>
        <position position="253"/>
    </location>
    <ligand>
        <name>K(+)</name>
        <dbReference type="ChEBI" id="CHEBI:29103"/>
    </ligand>
</feature>
<keyword evidence="7 10" id="KW-0630">Potassium</keyword>
<dbReference type="NCBIfam" id="TIGR00197">
    <property type="entry name" value="yjeF_nterm"/>
    <property type="match status" value="1"/>
</dbReference>
<reference evidence="13 14" key="1">
    <citation type="submission" date="2015-01" db="EMBL/GenBank/DDBJ databases">
        <title>Evolution of Trichinella species and genotypes.</title>
        <authorList>
            <person name="Korhonen P.K."/>
            <person name="Edoardo P."/>
            <person name="Giuseppe L.R."/>
            <person name="Gasser R.B."/>
        </authorList>
    </citation>
    <scope>NUCLEOTIDE SEQUENCE [LARGE SCALE GENOMIC DNA]</scope>
    <source>
        <strain evidence="13">ISS1980</strain>
    </source>
</reference>
<evidence type="ECO:0000256" key="2">
    <source>
        <dbReference type="ARBA" id="ARBA00000909"/>
    </source>
</evidence>
<protein>
    <recommendedName>
        <fullName evidence="3 10">NAD(P)H-hydrate epimerase</fullName>
        <ecNumber evidence="3 10">5.1.99.6</ecNumber>
    </recommendedName>
    <alternativeName>
        <fullName evidence="10">NAD(P)HX epimerase</fullName>
    </alternativeName>
</protein>
<evidence type="ECO:0000256" key="1">
    <source>
        <dbReference type="ARBA" id="ARBA00000013"/>
    </source>
</evidence>
<comment type="cofactor">
    <cofactor evidence="10">
        <name>K(+)</name>
        <dbReference type="ChEBI" id="CHEBI:29103"/>
    </cofactor>
    <text evidence="10">Binds 1 potassium ion per subunit.</text>
</comment>
<keyword evidence="6" id="KW-0521">NADP</keyword>
<keyword evidence="4 10" id="KW-0479">Metal-binding</keyword>
<dbReference type="OrthoDB" id="10064708at2759"/>
<comment type="catalytic activity">
    <reaction evidence="2 10">
        <text>(6R)-NADPHX = (6S)-NADPHX</text>
        <dbReference type="Rhea" id="RHEA:32227"/>
        <dbReference type="ChEBI" id="CHEBI:64076"/>
        <dbReference type="ChEBI" id="CHEBI:64077"/>
        <dbReference type="EC" id="5.1.99.6"/>
    </reaction>
</comment>
<dbReference type="InterPro" id="IPR036652">
    <property type="entry name" value="YjeF_N_dom_sf"/>
</dbReference>
<evidence type="ECO:0000313" key="14">
    <source>
        <dbReference type="Proteomes" id="UP000054843"/>
    </source>
</evidence>
<organism evidence="13 14">
    <name type="scientific">Trichinella papuae</name>
    <dbReference type="NCBI Taxonomy" id="268474"/>
    <lineage>
        <taxon>Eukaryota</taxon>
        <taxon>Metazoa</taxon>
        <taxon>Ecdysozoa</taxon>
        <taxon>Nematoda</taxon>
        <taxon>Enoplea</taxon>
        <taxon>Dorylaimia</taxon>
        <taxon>Trichinellida</taxon>
        <taxon>Trichinellidae</taxon>
        <taxon>Trichinella</taxon>
    </lineage>
</organism>
<keyword evidence="9 10" id="KW-0413">Isomerase</keyword>
<proteinExistence type="inferred from homology"/>
<name>A0A0V1M626_9BILA</name>
<dbReference type="Pfam" id="PF03853">
    <property type="entry name" value="YjeF_N"/>
    <property type="match status" value="1"/>
</dbReference>
<evidence type="ECO:0000256" key="11">
    <source>
        <dbReference type="SAM" id="MobiDB-lite"/>
    </source>
</evidence>
<keyword evidence="5 10" id="KW-0547">Nucleotide-binding</keyword>
<evidence type="ECO:0000256" key="9">
    <source>
        <dbReference type="ARBA" id="ARBA00023235"/>
    </source>
</evidence>
<evidence type="ECO:0000256" key="5">
    <source>
        <dbReference type="ARBA" id="ARBA00022741"/>
    </source>
</evidence>
<keyword evidence="8 10" id="KW-0520">NAD</keyword>
<comment type="catalytic activity">
    <reaction evidence="1 10">
        <text>(6R)-NADHX = (6S)-NADHX</text>
        <dbReference type="Rhea" id="RHEA:32215"/>
        <dbReference type="ChEBI" id="CHEBI:64074"/>
        <dbReference type="ChEBI" id="CHEBI:64075"/>
        <dbReference type="EC" id="5.1.99.6"/>
    </reaction>
</comment>
<evidence type="ECO:0000259" key="12">
    <source>
        <dbReference type="PROSITE" id="PS51385"/>
    </source>
</evidence>
<dbReference type="GO" id="GO:0046872">
    <property type="term" value="F:metal ion binding"/>
    <property type="evidence" value="ECO:0007669"/>
    <property type="project" value="UniProtKB-KW"/>
</dbReference>
<evidence type="ECO:0000256" key="6">
    <source>
        <dbReference type="ARBA" id="ARBA00022857"/>
    </source>
</evidence>
<dbReference type="PROSITE" id="PS51385">
    <property type="entry name" value="YJEF_N"/>
    <property type="match status" value="1"/>
</dbReference>
<feature type="binding site" evidence="10">
    <location>
        <begin position="134"/>
        <end position="138"/>
    </location>
    <ligand>
        <name>(6S)-NADPHX</name>
        <dbReference type="ChEBI" id="CHEBI:64076"/>
    </ligand>
</feature>
<comment type="caution">
    <text evidence="13">The sequence shown here is derived from an EMBL/GenBank/DDBJ whole genome shotgun (WGS) entry which is preliminary data.</text>
</comment>
<evidence type="ECO:0000256" key="8">
    <source>
        <dbReference type="ARBA" id="ARBA00023027"/>
    </source>
</evidence>
<comment type="function">
    <text evidence="10">Catalyzes the epimerization of the S- and R-forms of NAD(P)HX, a damaged form of NAD(P)H that is a result of enzymatic or heat-dependent hydration. This is a prerequisite for the S-specific NAD(P)H-hydrate dehydratase to allow the repair of both epimers of NAD(P)HX.</text>
</comment>
<feature type="binding site" evidence="10">
    <location>
        <position position="250"/>
    </location>
    <ligand>
        <name>(6S)-NADPHX</name>
        <dbReference type="ChEBI" id="CHEBI:64076"/>
    </ligand>
</feature>
<sequence length="325" mass="36644">MLDNAQKRDQQQIDRAAQQMNNDEAQSNACCSLRSENSDATYGFQICMSASSLRTILLLKRKLFASTFRKVSNMVKYLNQQEAINIDTELFNEYQFSVDQLMELAGLSCASSILKAYPPEQSFNNVLIVCGPGNNGGDGLVCARHLKMFVSFKVILRENIETIFFYLQNYQPHIVYPANPRSTLMNRLLTQVKGFRIPVSDSLEGINMNTFHLIIDAIFGFSFKPPAKEPYKTILQQLAKFNSIPVVSIDIPSGWHVEQGPIDEDALQPNCLISLTAPKKCAIKFRGDFHFLAGRFVPESVADKYQLNLPAYPKGDNFILINNHN</sequence>
<feature type="domain" description="YjeF N-terminal" evidence="12">
    <location>
        <begin position="83"/>
        <end position="309"/>
    </location>
</feature>
<feature type="binding site" evidence="10">
    <location>
        <position position="231"/>
    </location>
    <ligand>
        <name>(6S)-NADPHX</name>
        <dbReference type="ChEBI" id="CHEBI:64076"/>
    </ligand>
</feature>
<dbReference type="InterPro" id="IPR032976">
    <property type="entry name" value="YJEFN_prot_NAXE-like"/>
</dbReference>
<evidence type="ECO:0000256" key="7">
    <source>
        <dbReference type="ARBA" id="ARBA00022958"/>
    </source>
</evidence>
<dbReference type="PANTHER" id="PTHR13232">
    <property type="entry name" value="NAD(P)H-HYDRATE EPIMERASE"/>
    <property type="match status" value="1"/>
</dbReference>
<dbReference type="EMBL" id="JYDO01000222">
    <property type="protein sequence ID" value="KRZ66850.1"/>
    <property type="molecule type" value="Genomic_DNA"/>
</dbReference>
<dbReference type="AlphaFoldDB" id="A0A0V1M626"/>
<feature type="region of interest" description="Disordered" evidence="11">
    <location>
        <begin position="1"/>
        <end position="21"/>
    </location>
</feature>
<dbReference type="PANTHER" id="PTHR13232:SF10">
    <property type="entry name" value="NAD(P)H-HYDRATE EPIMERASE"/>
    <property type="match status" value="1"/>
</dbReference>
<feature type="binding site" evidence="10">
    <location>
        <position position="135"/>
    </location>
    <ligand>
        <name>K(+)</name>
        <dbReference type="ChEBI" id="CHEBI:29103"/>
    </ligand>
</feature>
<dbReference type="Proteomes" id="UP000054843">
    <property type="component" value="Unassembled WGS sequence"/>
</dbReference>
<feature type="binding site" evidence="10">
    <location>
        <position position="216"/>
    </location>
    <ligand>
        <name>K(+)</name>
        <dbReference type="ChEBI" id="CHEBI:29103"/>
    </ligand>
</feature>
<feature type="compositionally biased region" description="Basic and acidic residues" evidence="11">
    <location>
        <begin position="1"/>
        <end position="12"/>
    </location>
</feature>
<keyword evidence="14" id="KW-1185">Reference proteome</keyword>
<evidence type="ECO:0000256" key="3">
    <source>
        <dbReference type="ARBA" id="ARBA00012228"/>
    </source>
</evidence>
<dbReference type="GO" id="GO:0005739">
    <property type="term" value="C:mitochondrion"/>
    <property type="evidence" value="ECO:0007669"/>
    <property type="project" value="TreeGrafter"/>
</dbReference>
<evidence type="ECO:0000256" key="10">
    <source>
        <dbReference type="HAMAP-Rule" id="MF_03159"/>
    </source>
</evidence>
<gene>
    <name evidence="13" type="primary">Apoa1bp</name>
    <name evidence="13" type="ORF">T10_4695</name>
</gene>
<dbReference type="InterPro" id="IPR004443">
    <property type="entry name" value="YjeF_N_dom"/>
</dbReference>
<dbReference type="STRING" id="268474.A0A0V1M626"/>
<feature type="binding site" evidence="10">
    <location>
        <begin position="220"/>
        <end position="226"/>
    </location>
    <ligand>
        <name>(6S)-NADPHX</name>
        <dbReference type="ChEBI" id="CHEBI:64076"/>
    </ligand>
</feature>
<comment type="similarity">
    <text evidence="10">Belongs to the NnrE/AIBP family.</text>
</comment>
<evidence type="ECO:0000313" key="13">
    <source>
        <dbReference type="EMBL" id="KRZ66850.1"/>
    </source>
</evidence>
<dbReference type="EC" id="5.1.99.6" evidence="3 10"/>
<dbReference type="GO" id="GO:0000166">
    <property type="term" value="F:nucleotide binding"/>
    <property type="evidence" value="ECO:0007669"/>
    <property type="project" value="UniProtKB-KW"/>
</dbReference>
<evidence type="ECO:0000256" key="4">
    <source>
        <dbReference type="ARBA" id="ARBA00022723"/>
    </source>
</evidence>